<dbReference type="Proteomes" id="UP001284601">
    <property type="component" value="Unassembled WGS sequence"/>
</dbReference>
<comment type="similarity">
    <text evidence="1">Belongs to the CdaR family.</text>
</comment>
<sequence length="528" mass="55732">MNATLEDGISALKQARSELTGLTLADLLAVPELGLELLTEERTAHARPIAGAHSIEIERPSLWLAPDWVMLTTGIRLLGDEAAQRTLVRELHASSVAALGVARGTIFDEVPDAIVQEAEALSFAVFSVPAETPFREVMSSVQRSVLSSELRMMQRLASIQRYLVDALDTPAPRPLIVQRLASVLDGAAAIVTPQLELECSSGVLPERAVEALHGARAVVHETVLPQQRVIAVPLEPQDEGPCGWIVVAIGAPEARRGLARAAAKAAAPLVRAAVRLQDTMREQDRALRRALLDELLGGGPVAAVQPRAVAFGIDLSRPHRVVALARADPDGAEGRTIEDLVALRLHAAGVAHLQTSARDRTVVLLEADGAGVQALRSLVAGDGALVAGAGREAVGAEDVAHSAADAHVLIDVASAGDGDGGGWRDFDALDLPRTLLAHVPEVAIGPKTGALADALDSRPGLREAVIAWFAHELDTTAAAQALHLHPNSLRYRLSRVAEAIGSPLRSPATITSLYLLLEAERRHEPPPA</sequence>
<dbReference type="PANTHER" id="PTHR33744">
    <property type="entry name" value="CARBOHYDRATE DIACID REGULATOR"/>
    <property type="match status" value="1"/>
</dbReference>
<dbReference type="EMBL" id="JAWSTH010000005">
    <property type="protein sequence ID" value="MDW5593440.1"/>
    <property type="molecule type" value="Genomic_DNA"/>
</dbReference>
<feature type="domain" description="CdaR GGDEF-like" evidence="4">
    <location>
        <begin position="303"/>
        <end position="408"/>
    </location>
</feature>
<dbReference type="PANTHER" id="PTHR33744:SF7">
    <property type="entry name" value="PUCR FAMILY TRANSCRIPTIONAL REGULATOR"/>
    <property type="match status" value="1"/>
</dbReference>
<feature type="domain" description="Purine catabolism PurC-like" evidence="2">
    <location>
        <begin position="26"/>
        <end position="143"/>
    </location>
</feature>
<dbReference type="InterPro" id="IPR042070">
    <property type="entry name" value="PucR_C-HTH_sf"/>
</dbReference>
<dbReference type="Pfam" id="PF07905">
    <property type="entry name" value="PucR"/>
    <property type="match status" value="1"/>
</dbReference>
<dbReference type="Pfam" id="PF17853">
    <property type="entry name" value="GGDEF_2"/>
    <property type="match status" value="1"/>
</dbReference>
<dbReference type="InterPro" id="IPR025736">
    <property type="entry name" value="PucR_C-HTH_dom"/>
</dbReference>
<evidence type="ECO:0000313" key="6">
    <source>
        <dbReference type="Proteomes" id="UP001284601"/>
    </source>
</evidence>
<gene>
    <name evidence="5" type="ORF">R7226_03770</name>
</gene>
<dbReference type="Pfam" id="PF13556">
    <property type="entry name" value="HTH_30"/>
    <property type="match status" value="1"/>
</dbReference>
<dbReference type="RefSeq" id="WP_318595701.1">
    <property type="nucleotide sequence ID" value="NZ_JAWSTH010000005.1"/>
</dbReference>
<evidence type="ECO:0000259" key="2">
    <source>
        <dbReference type="Pfam" id="PF07905"/>
    </source>
</evidence>
<dbReference type="InterPro" id="IPR012914">
    <property type="entry name" value="PucR_dom"/>
</dbReference>
<protein>
    <submittedName>
        <fullName evidence="5">PucR family transcriptional regulator ligand-binding domain-containing protein</fullName>
    </submittedName>
</protein>
<dbReference type="Gene3D" id="1.10.10.2840">
    <property type="entry name" value="PucR C-terminal helix-turn-helix domain"/>
    <property type="match status" value="1"/>
</dbReference>
<dbReference type="InterPro" id="IPR051448">
    <property type="entry name" value="CdaR-like_regulators"/>
</dbReference>
<dbReference type="InterPro" id="IPR041522">
    <property type="entry name" value="CdaR_GGDEF"/>
</dbReference>
<organism evidence="5 6">
    <name type="scientific">Conexibacter stalactiti</name>
    <dbReference type="NCBI Taxonomy" id="1940611"/>
    <lineage>
        <taxon>Bacteria</taxon>
        <taxon>Bacillati</taxon>
        <taxon>Actinomycetota</taxon>
        <taxon>Thermoleophilia</taxon>
        <taxon>Solirubrobacterales</taxon>
        <taxon>Conexibacteraceae</taxon>
        <taxon>Conexibacter</taxon>
    </lineage>
</organism>
<evidence type="ECO:0000256" key="1">
    <source>
        <dbReference type="ARBA" id="ARBA00006754"/>
    </source>
</evidence>
<evidence type="ECO:0000313" key="5">
    <source>
        <dbReference type="EMBL" id="MDW5593440.1"/>
    </source>
</evidence>
<name>A0ABU4HJE5_9ACTN</name>
<feature type="domain" description="PucR C-terminal helix-turn-helix" evidence="3">
    <location>
        <begin position="461"/>
        <end position="519"/>
    </location>
</feature>
<evidence type="ECO:0000259" key="4">
    <source>
        <dbReference type="Pfam" id="PF17853"/>
    </source>
</evidence>
<accession>A0ABU4HJE5</accession>
<proteinExistence type="inferred from homology"/>
<comment type="caution">
    <text evidence="5">The sequence shown here is derived from an EMBL/GenBank/DDBJ whole genome shotgun (WGS) entry which is preliminary data.</text>
</comment>
<reference evidence="6" key="1">
    <citation type="submission" date="2023-07" db="EMBL/GenBank/DDBJ databases">
        <title>Conexibacter stalactiti sp. nov., isolated from stalactites in a lava cave and emended description of the genus Conexibacter.</title>
        <authorList>
            <person name="Lee S.D."/>
        </authorList>
    </citation>
    <scope>NUCLEOTIDE SEQUENCE [LARGE SCALE GENOMIC DNA]</scope>
    <source>
        <strain evidence="6">KCTC 39840</strain>
    </source>
</reference>
<keyword evidence="6" id="KW-1185">Reference proteome</keyword>
<evidence type="ECO:0000259" key="3">
    <source>
        <dbReference type="Pfam" id="PF13556"/>
    </source>
</evidence>